<sequence length="62" mass="6664">KQFLDEEIEHFPVGAHKDALDALSRICDDEVLAAAKAPLTIDMSKINPLGGRKGGDLSWMGA</sequence>
<accession>A0A0F8Y7R6</accession>
<reference evidence="1" key="1">
    <citation type="journal article" date="2015" name="Nature">
        <title>Complex archaea that bridge the gap between prokaryotes and eukaryotes.</title>
        <authorList>
            <person name="Spang A."/>
            <person name="Saw J.H."/>
            <person name="Jorgensen S.L."/>
            <person name="Zaremba-Niedzwiedzka K."/>
            <person name="Martijn J."/>
            <person name="Lind A.E."/>
            <person name="van Eijk R."/>
            <person name="Schleper C."/>
            <person name="Guy L."/>
            <person name="Ettema T.J."/>
        </authorList>
    </citation>
    <scope>NUCLEOTIDE SEQUENCE</scope>
</reference>
<evidence type="ECO:0000313" key="1">
    <source>
        <dbReference type="EMBL" id="KKK77358.1"/>
    </source>
</evidence>
<gene>
    <name evidence="1" type="ORF">LCGC14_2854450</name>
</gene>
<feature type="non-terminal residue" evidence="1">
    <location>
        <position position="1"/>
    </location>
</feature>
<dbReference type="AlphaFoldDB" id="A0A0F8Y7R6"/>
<proteinExistence type="predicted"/>
<comment type="caution">
    <text evidence="1">The sequence shown here is derived from an EMBL/GenBank/DDBJ whole genome shotgun (WGS) entry which is preliminary data.</text>
</comment>
<name>A0A0F8Y7R6_9ZZZZ</name>
<protein>
    <submittedName>
        <fullName evidence="1">Uncharacterized protein</fullName>
    </submittedName>
</protein>
<organism evidence="1">
    <name type="scientific">marine sediment metagenome</name>
    <dbReference type="NCBI Taxonomy" id="412755"/>
    <lineage>
        <taxon>unclassified sequences</taxon>
        <taxon>metagenomes</taxon>
        <taxon>ecological metagenomes</taxon>
    </lineage>
</organism>
<dbReference type="EMBL" id="LAZR01054994">
    <property type="protein sequence ID" value="KKK77358.1"/>
    <property type="molecule type" value="Genomic_DNA"/>
</dbReference>